<keyword evidence="5" id="KW-0680">Restriction system</keyword>
<dbReference type="InterPro" id="IPR050390">
    <property type="entry name" value="C5-Methyltransferase"/>
</dbReference>
<keyword evidence="4 7" id="KW-0949">S-adenosyl-L-methionine</keyword>
<evidence type="ECO:0000313" key="9">
    <source>
        <dbReference type="EMBL" id="SEW53500.1"/>
    </source>
</evidence>
<dbReference type="Proteomes" id="UP000199310">
    <property type="component" value="Unassembled WGS sequence"/>
</dbReference>
<dbReference type="GO" id="GO:0032259">
    <property type="term" value="P:methylation"/>
    <property type="evidence" value="ECO:0007669"/>
    <property type="project" value="UniProtKB-KW"/>
</dbReference>
<dbReference type="AlphaFoldDB" id="A0A1I0SAT7"/>
<evidence type="ECO:0000313" key="10">
    <source>
        <dbReference type="Proteomes" id="UP000199310"/>
    </source>
</evidence>
<proteinExistence type="inferred from homology"/>
<evidence type="ECO:0000256" key="3">
    <source>
        <dbReference type="ARBA" id="ARBA00022679"/>
    </source>
</evidence>
<keyword evidence="3 7" id="KW-0808">Transferase</keyword>
<dbReference type="EC" id="2.1.1.37" evidence="1"/>
<dbReference type="GO" id="GO:0003677">
    <property type="term" value="F:DNA binding"/>
    <property type="evidence" value="ECO:0007669"/>
    <property type="project" value="TreeGrafter"/>
</dbReference>
<comment type="similarity">
    <text evidence="7 8">Belongs to the class I-like SAM-binding methyltransferase superfamily. C5-methyltransferase family.</text>
</comment>
<dbReference type="InterPro" id="IPR029063">
    <property type="entry name" value="SAM-dependent_MTases_sf"/>
</dbReference>
<dbReference type="PANTHER" id="PTHR10629:SF52">
    <property type="entry name" value="DNA (CYTOSINE-5)-METHYLTRANSFERASE 1"/>
    <property type="match status" value="1"/>
</dbReference>
<evidence type="ECO:0000256" key="4">
    <source>
        <dbReference type="ARBA" id="ARBA00022691"/>
    </source>
</evidence>
<reference evidence="10" key="1">
    <citation type="submission" date="2016-10" db="EMBL/GenBank/DDBJ databases">
        <authorList>
            <person name="Varghese N."/>
            <person name="Submissions S."/>
        </authorList>
    </citation>
    <scope>NUCLEOTIDE SEQUENCE [LARGE SCALE GENOMIC DNA]</scope>
    <source>
        <strain evidence="10">DSM 3695</strain>
    </source>
</reference>
<evidence type="ECO:0000256" key="1">
    <source>
        <dbReference type="ARBA" id="ARBA00011975"/>
    </source>
</evidence>
<dbReference type="Gene3D" id="3.40.50.150">
    <property type="entry name" value="Vaccinia Virus protein VP39"/>
    <property type="match status" value="1"/>
</dbReference>
<dbReference type="RefSeq" id="WP_089900667.1">
    <property type="nucleotide sequence ID" value="NZ_FOJG01000002.1"/>
</dbReference>
<evidence type="ECO:0000256" key="2">
    <source>
        <dbReference type="ARBA" id="ARBA00022603"/>
    </source>
</evidence>
<dbReference type="Pfam" id="PF00145">
    <property type="entry name" value="DNA_methylase"/>
    <property type="match status" value="2"/>
</dbReference>
<dbReference type="GO" id="GO:0003886">
    <property type="term" value="F:DNA (cytosine-5-)-methyltransferase activity"/>
    <property type="evidence" value="ECO:0007669"/>
    <property type="project" value="UniProtKB-EC"/>
</dbReference>
<name>A0A1I0SAT7_9BACT</name>
<keyword evidence="10" id="KW-1185">Reference proteome</keyword>
<evidence type="ECO:0000256" key="7">
    <source>
        <dbReference type="PROSITE-ProRule" id="PRU01016"/>
    </source>
</evidence>
<dbReference type="EMBL" id="FOJG01000002">
    <property type="protein sequence ID" value="SEW53500.1"/>
    <property type="molecule type" value="Genomic_DNA"/>
</dbReference>
<dbReference type="OrthoDB" id="32195at2"/>
<evidence type="ECO:0000256" key="5">
    <source>
        <dbReference type="ARBA" id="ARBA00022747"/>
    </source>
</evidence>
<sequence>MIPIIDIFAGPGGLGEGFSSVFNSRHERVFKIKLSIEKDSYAHQTLQLRSFFRQFPVGEVPEEYYQFVRGKISLEELYELYPGEARLAADEAWCGTLGDPDEKDTNGVSNEEVDKRISRVLRGAGDWVLIGGPPCQAYSLAGRSRRQEKKLDSSKDKRVGLYKEYLRIIAVHKPAVFVMENVKGLLSAQTEEEYVFGRILKDLSDPVSACISEGETIDAKKKMIKYRIYSLTTKPTQYDLYGTPSYDPRDFIIKAEDYGVPQKRHRVILLGVREDISAPRKVLQKQKEVTLKSVIGSLPVIRSGVTKEFSHITTIQDEEGNEKKKRHYKNVEDNEERWLRYIQRYTRQVDRILKIEEDREGIVYPSSLGKEFMGPGKFNLKVGHPLRSWYADDRLNGVMHHVSRKHLVQDLKRYLFAARYVEVNGNFPRMEDYKKAGADLLPDHENADSGKFSDRFRVQLPDSSATTITSHIAKDGHYFIHYDPVQCRSLTVRESARAQTFPDNYYFCGERTQQFHQVGNAVPPYLAYQIAQIVQDIFY</sequence>
<evidence type="ECO:0000256" key="6">
    <source>
        <dbReference type="ARBA" id="ARBA00047422"/>
    </source>
</evidence>
<dbReference type="PROSITE" id="PS51679">
    <property type="entry name" value="SAM_MT_C5"/>
    <property type="match status" value="1"/>
</dbReference>
<dbReference type="NCBIfam" id="TIGR00675">
    <property type="entry name" value="dcm"/>
    <property type="match status" value="1"/>
</dbReference>
<comment type="catalytic activity">
    <reaction evidence="6">
        <text>a 2'-deoxycytidine in DNA + S-adenosyl-L-methionine = a 5-methyl-2'-deoxycytidine in DNA + S-adenosyl-L-homocysteine + H(+)</text>
        <dbReference type="Rhea" id="RHEA:13681"/>
        <dbReference type="Rhea" id="RHEA-COMP:11369"/>
        <dbReference type="Rhea" id="RHEA-COMP:11370"/>
        <dbReference type="ChEBI" id="CHEBI:15378"/>
        <dbReference type="ChEBI" id="CHEBI:57856"/>
        <dbReference type="ChEBI" id="CHEBI:59789"/>
        <dbReference type="ChEBI" id="CHEBI:85452"/>
        <dbReference type="ChEBI" id="CHEBI:85454"/>
        <dbReference type="EC" id="2.1.1.37"/>
    </reaction>
</comment>
<dbReference type="PANTHER" id="PTHR10629">
    <property type="entry name" value="CYTOSINE-SPECIFIC METHYLTRANSFERASE"/>
    <property type="match status" value="1"/>
</dbReference>
<dbReference type="PRINTS" id="PR00105">
    <property type="entry name" value="C5METTRFRASE"/>
</dbReference>
<dbReference type="GO" id="GO:0009307">
    <property type="term" value="P:DNA restriction-modification system"/>
    <property type="evidence" value="ECO:0007669"/>
    <property type="project" value="UniProtKB-KW"/>
</dbReference>
<dbReference type="SUPFAM" id="SSF53335">
    <property type="entry name" value="S-adenosyl-L-methionine-dependent methyltransferases"/>
    <property type="match status" value="1"/>
</dbReference>
<gene>
    <name evidence="9" type="ORF">SAMN04488122_5510</name>
</gene>
<dbReference type="GO" id="GO:0044027">
    <property type="term" value="P:negative regulation of gene expression via chromosomal CpG island methylation"/>
    <property type="evidence" value="ECO:0007669"/>
    <property type="project" value="TreeGrafter"/>
</dbReference>
<evidence type="ECO:0000256" key="8">
    <source>
        <dbReference type="RuleBase" id="RU000416"/>
    </source>
</evidence>
<organism evidence="9 10">
    <name type="scientific">Chitinophaga arvensicola</name>
    <dbReference type="NCBI Taxonomy" id="29529"/>
    <lineage>
        <taxon>Bacteria</taxon>
        <taxon>Pseudomonadati</taxon>
        <taxon>Bacteroidota</taxon>
        <taxon>Chitinophagia</taxon>
        <taxon>Chitinophagales</taxon>
        <taxon>Chitinophagaceae</taxon>
        <taxon>Chitinophaga</taxon>
    </lineage>
</organism>
<dbReference type="STRING" id="29529.SAMN04488122_5510"/>
<dbReference type="Gene3D" id="3.90.120.10">
    <property type="entry name" value="DNA Methylase, subunit A, domain 2"/>
    <property type="match status" value="1"/>
</dbReference>
<feature type="active site" evidence="7">
    <location>
        <position position="135"/>
    </location>
</feature>
<dbReference type="InterPro" id="IPR001525">
    <property type="entry name" value="C5_MeTfrase"/>
</dbReference>
<keyword evidence="2 7" id="KW-0489">Methyltransferase</keyword>
<protein>
    <recommendedName>
        <fullName evidence="1">DNA (cytosine-5-)-methyltransferase</fullName>
        <ecNumber evidence="1">2.1.1.37</ecNumber>
    </recommendedName>
</protein>
<accession>A0A1I0SAT7</accession>